<dbReference type="Pfam" id="PF00733">
    <property type="entry name" value="Asn_synthase"/>
    <property type="match status" value="2"/>
</dbReference>
<dbReference type="InterPro" id="IPR050795">
    <property type="entry name" value="Asn_Synthetase"/>
</dbReference>
<evidence type="ECO:0000256" key="3">
    <source>
        <dbReference type="ARBA" id="ARBA00022598"/>
    </source>
</evidence>
<keyword evidence="3" id="KW-0436">Ligase</keyword>
<comment type="pathway">
    <text evidence="1">Amino-acid biosynthesis; L-asparagine biosynthesis; L-asparagine from L-aspartate (L-Gln route): step 1/1.</text>
</comment>
<evidence type="ECO:0000256" key="1">
    <source>
        <dbReference type="ARBA" id="ARBA00005187"/>
    </source>
</evidence>
<dbReference type="Pfam" id="PF13537">
    <property type="entry name" value="GATase_7"/>
    <property type="match status" value="1"/>
</dbReference>
<keyword evidence="6" id="KW-0067">ATP-binding</keyword>
<name>A0A6C0E122_9ZZZZ</name>
<keyword evidence="7" id="KW-0061">Asparagine biosynthesis</keyword>
<comment type="catalytic activity">
    <reaction evidence="9">
        <text>L-aspartate + L-glutamine + ATP + H2O = L-asparagine + L-glutamate + AMP + diphosphate + H(+)</text>
        <dbReference type="Rhea" id="RHEA:12228"/>
        <dbReference type="ChEBI" id="CHEBI:15377"/>
        <dbReference type="ChEBI" id="CHEBI:15378"/>
        <dbReference type="ChEBI" id="CHEBI:29985"/>
        <dbReference type="ChEBI" id="CHEBI:29991"/>
        <dbReference type="ChEBI" id="CHEBI:30616"/>
        <dbReference type="ChEBI" id="CHEBI:33019"/>
        <dbReference type="ChEBI" id="CHEBI:58048"/>
        <dbReference type="ChEBI" id="CHEBI:58359"/>
        <dbReference type="ChEBI" id="CHEBI:456215"/>
        <dbReference type="EC" id="6.3.5.4"/>
    </reaction>
</comment>
<dbReference type="EC" id="6.3.5.4" evidence="2"/>
<accession>A0A6C0E122</accession>
<dbReference type="GO" id="GO:0004066">
    <property type="term" value="F:asparagine synthase (glutamine-hydrolyzing) activity"/>
    <property type="evidence" value="ECO:0007669"/>
    <property type="project" value="UniProtKB-EC"/>
</dbReference>
<dbReference type="PANTHER" id="PTHR11772:SF23">
    <property type="entry name" value="ASPARAGINE SYNTHETASE [GLUTAMINE-HYDROLYZING]"/>
    <property type="match status" value="1"/>
</dbReference>
<dbReference type="InterPro" id="IPR006426">
    <property type="entry name" value="Asn_synth_AEB"/>
</dbReference>
<sequence length="548" mass="64218">MCGIWGFIQFAKSYDIRKLFEAYNRVQKRGQDKSTFMTLDNNIHLGFHRLALMDKSTKGDQPFTFEVNNKRTIYAICNGEIYNYQELVDKNNFIMRGHSDCEFLPQMYAKYGFETMLNMINGEFGMCIVDINENNIKVYIGRDQTGVRPLFFGYDKNGFCFSSILHGLVNLVEHKSVRQLKRGEYVLLDFPKDEEPNIETKIYHKLEDIKICENKEEYIMEQIHDVFVSAVEKRLHSDRPIGALLSGGLDSSLVVAIASLYLRKKGQKLRTFSIGMNGSTDEYYAKLVSKHCDTLHTHIEFTEEQFLGAIEEVALATETHDITTIRASVGQYLISKWIKENTDIRVLLIGDGSDELCSGYMYFHKAPTPEESHKENIKLIEDIQYYDSLRADRCIASNNIEARVPFLDLEFVELFLSIPYEMRIPRLNEERKTEKWLLRKSFDKNNYLPKEVLWRKKEAFSDGVSSKEKSWYVIIQEQLEDKYEEKDFDNEEMKYHLKPVSKEALHYRKLFNNNFGYDLAHVIPYYWLPKWCGNITEPSARVLEIYKE</sequence>
<feature type="domain" description="Glutamine amidotransferase type-2" evidence="10">
    <location>
        <begin position="2"/>
        <end position="191"/>
    </location>
</feature>
<dbReference type="Gene3D" id="3.40.50.620">
    <property type="entry name" value="HUPs"/>
    <property type="match status" value="1"/>
</dbReference>
<dbReference type="PROSITE" id="PS51278">
    <property type="entry name" value="GATASE_TYPE_2"/>
    <property type="match status" value="1"/>
</dbReference>
<keyword evidence="5" id="KW-0547">Nucleotide-binding</keyword>
<evidence type="ECO:0000256" key="5">
    <source>
        <dbReference type="ARBA" id="ARBA00022741"/>
    </source>
</evidence>
<evidence type="ECO:0000256" key="9">
    <source>
        <dbReference type="ARBA" id="ARBA00048741"/>
    </source>
</evidence>
<reference evidence="11" key="1">
    <citation type="journal article" date="2020" name="Nature">
        <title>Giant virus diversity and host interactions through global metagenomics.</title>
        <authorList>
            <person name="Schulz F."/>
            <person name="Roux S."/>
            <person name="Paez-Espino D."/>
            <person name="Jungbluth S."/>
            <person name="Walsh D.A."/>
            <person name="Denef V.J."/>
            <person name="McMahon K.D."/>
            <person name="Konstantinidis K.T."/>
            <person name="Eloe-Fadrosh E.A."/>
            <person name="Kyrpides N.C."/>
            <person name="Woyke T."/>
        </authorList>
    </citation>
    <scope>NUCLEOTIDE SEQUENCE</scope>
    <source>
        <strain evidence="11">GVMAG-M-3300023179-103</strain>
    </source>
</reference>
<evidence type="ECO:0000256" key="6">
    <source>
        <dbReference type="ARBA" id="ARBA00022840"/>
    </source>
</evidence>
<organism evidence="11">
    <name type="scientific">viral metagenome</name>
    <dbReference type="NCBI Taxonomy" id="1070528"/>
    <lineage>
        <taxon>unclassified sequences</taxon>
        <taxon>metagenomes</taxon>
        <taxon>organismal metagenomes</taxon>
    </lineage>
</organism>
<dbReference type="AlphaFoldDB" id="A0A6C0E122"/>
<dbReference type="InterPro" id="IPR017932">
    <property type="entry name" value="GATase_2_dom"/>
</dbReference>
<dbReference type="SUPFAM" id="SSF56235">
    <property type="entry name" value="N-terminal nucleophile aminohydrolases (Ntn hydrolases)"/>
    <property type="match status" value="1"/>
</dbReference>
<dbReference type="SUPFAM" id="SSF52402">
    <property type="entry name" value="Adenine nucleotide alpha hydrolases-like"/>
    <property type="match status" value="1"/>
</dbReference>
<proteinExistence type="predicted"/>
<dbReference type="PANTHER" id="PTHR11772">
    <property type="entry name" value="ASPARAGINE SYNTHETASE"/>
    <property type="match status" value="1"/>
</dbReference>
<evidence type="ECO:0000256" key="7">
    <source>
        <dbReference type="ARBA" id="ARBA00022888"/>
    </source>
</evidence>
<protein>
    <recommendedName>
        <fullName evidence="2">asparagine synthase (glutamine-hydrolyzing)</fullName>
        <ecNumber evidence="2">6.3.5.4</ecNumber>
    </recommendedName>
    <alternativeName>
        <fullName evidence="8">Glutamine-dependent asparagine synthetase</fullName>
    </alternativeName>
</protein>
<evidence type="ECO:0000256" key="4">
    <source>
        <dbReference type="ARBA" id="ARBA00022605"/>
    </source>
</evidence>
<keyword evidence="4" id="KW-0028">Amino-acid biosynthesis</keyword>
<dbReference type="Gene3D" id="3.60.20.10">
    <property type="entry name" value="Glutamine Phosphoribosylpyrophosphate, subunit 1, domain 1"/>
    <property type="match status" value="1"/>
</dbReference>
<evidence type="ECO:0000313" key="11">
    <source>
        <dbReference type="EMBL" id="QHT21989.1"/>
    </source>
</evidence>
<dbReference type="InterPro" id="IPR014729">
    <property type="entry name" value="Rossmann-like_a/b/a_fold"/>
</dbReference>
<dbReference type="GO" id="GO:0005829">
    <property type="term" value="C:cytosol"/>
    <property type="evidence" value="ECO:0007669"/>
    <property type="project" value="TreeGrafter"/>
</dbReference>
<dbReference type="CDD" id="cd01991">
    <property type="entry name" value="Asn_synthase_B_C"/>
    <property type="match status" value="1"/>
</dbReference>
<dbReference type="InterPro" id="IPR029055">
    <property type="entry name" value="Ntn_hydrolases_N"/>
</dbReference>
<dbReference type="EMBL" id="MN739699">
    <property type="protein sequence ID" value="QHT21989.1"/>
    <property type="molecule type" value="Genomic_DNA"/>
</dbReference>
<dbReference type="PIRSF" id="PIRSF001589">
    <property type="entry name" value="Asn_synthetase_glu-h"/>
    <property type="match status" value="1"/>
</dbReference>
<evidence type="ECO:0000259" key="10">
    <source>
        <dbReference type="PROSITE" id="PS51278"/>
    </source>
</evidence>
<dbReference type="GO" id="GO:0006529">
    <property type="term" value="P:asparagine biosynthetic process"/>
    <property type="evidence" value="ECO:0007669"/>
    <property type="project" value="UniProtKB-KW"/>
</dbReference>
<evidence type="ECO:0000256" key="8">
    <source>
        <dbReference type="ARBA" id="ARBA00030234"/>
    </source>
</evidence>
<dbReference type="GO" id="GO:0005524">
    <property type="term" value="F:ATP binding"/>
    <property type="evidence" value="ECO:0007669"/>
    <property type="project" value="UniProtKB-KW"/>
</dbReference>
<evidence type="ECO:0000256" key="2">
    <source>
        <dbReference type="ARBA" id="ARBA00012737"/>
    </source>
</evidence>
<dbReference type="InterPro" id="IPR001962">
    <property type="entry name" value="Asn_synthase"/>
</dbReference>